<sequence>MGVDYVLFDQLCQLSGRFRPEGRTLMLGRHAFKPNGRFSRLYERSWRRAGKEGSFQQTVQEDGFCETLMEKLGFGQMEAMDFSDYEGAGILHDLNRPVAPELEGQFDFIFDGGTLEHVFNVPVALQSVFRMLKPGGRFVSANGMNGWLAHGIYQFSPELVWTFWGRTAGCQVHRCLGLRTVPEKGAQPFVFPDPALKGNRLRLGKTDFPKDRVYLYYEVERLAESSLGDIMLQSDYVKKWAPHSTAGALQETKAKEA</sequence>
<protein>
    <submittedName>
        <fullName evidence="1">Class I SAM-dependent methyltransferase</fullName>
    </submittedName>
</protein>
<dbReference type="Pfam" id="PF13489">
    <property type="entry name" value="Methyltransf_23"/>
    <property type="match status" value="1"/>
</dbReference>
<organism evidence="1 2">
    <name type="scientific">Gemmobacter fulvus</name>
    <dbReference type="NCBI Taxonomy" id="2840474"/>
    <lineage>
        <taxon>Bacteria</taxon>
        <taxon>Pseudomonadati</taxon>
        <taxon>Pseudomonadota</taxon>
        <taxon>Alphaproteobacteria</taxon>
        <taxon>Rhodobacterales</taxon>
        <taxon>Paracoccaceae</taxon>
        <taxon>Gemmobacter</taxon>
    </lineage>
</organism>
<reference evidence="1" key="1">
    <citation type="submission" date="2021-06" db="EMBL/GenBank/DDBJ databases">
        <title>Direct submission.</title>
        <authorList>
            <person name="Lee C.-S."/>
            <person name="Jin L."/>
        </authorList>
    </citation>
    <scope>NUCLEOTIDE SEQUENCE</scope>
    <source>
        <strain evidence="1">Con5</strain>
    </source>
</reference>
<accession>A0A975S213</accession>
<keyword evidence="2" id="KW-1185">Reference proteome</keyword>
<dbReference type="Proteomes" id="UP000679352">
    <property type="component" value="Chromosome"/>
</dbReference>
<dbReference type="SUPFAM" id="SSF53335">
    <property type="entry name" value="S-adenosyl-L-methionine-dependent methyltransferases"/>
    <property type="match status" value="1"/>
</dbReference>
<dbReference type="KEGG" id="gfu:KM031_02990"/>
<dbReference type="Gene3D" id="3.40.50.150">
    <property type="entry name" value="Vaccinia Virus protein VP39"/>
    <property type="match status" value="1"/>
</dbReference>
<dbReference type="GO" id="GO:0032259">
    <property type="term" value="P:methylation"/>
    <property type="evidence" value="ECO:0007669"/>
    <property type="project" value="UniProtKB-KW"/>
</dbReference>
<name>A0A975S213_9RHOB</name>
<evidence type="ECO:0000313" key="2">
    <source>
        <dbReference type="Proteomes" id="UP000679352"/>
    </source>
</evidence>
<proteinExistence type="predicted"/>
<evidence type="ECO:0000313" key="1">
    <source>
        <dbReference type="EMBL" id="QWK90891.1"/>
    </source>
</evidence>
<dbReference type="GO" id="GO:0008168">
    <property type="term" value="F:methyltransferase activity"/>
    <property type="evidence" value="ECO:0007669"/>
    <property type="project" value="UniProtKB-KW"/>
</dbReference>
<keyword evidence="1" id="KW-0808">Transferase</keyword>
<gene>
    <name evidence="1" type="ORF">KM031_02990</name>
</gene>
<dbReference type="EMBL" id="CP076361">
    <property type="protein sequence ID" value="QWK90891.1"/>
    <property type="molecule type" value="Genomic_DNA"/>
</dbReference>
<keyword evidence="1" id="KW-0489">Methyltransferase</keyword>
<dbReference type="AlphaFoldDB" id="A0A975S213"/>
<dbReference type="InterPro" id="IPR029063">
    <property type="entry name" value="SAM-dependent_MTases_sf"/>
</dbReference>
<dbReference type="RefSeq" id="WP_215503082.1">
    <property type="nucleotide sequence ID" value="NZ_CP076361.1"/>
</dbReference>